<dbReference type="PROSITE" id="PS00165">
    <property type="entry name" value="DEHYDRATASE_SER_THR"/>
    <property type="match status" value="1"/>
</dbReference>
<evidence type="ECO:0000256" key="7">
    <source>
        <dbReference type="ARBA" id="ARBA00012096"/>
    </source>
</evidence>
<dbReference type="Gene3D" id="3.30.70.260">
    <property type="match status" value="1"/>
</dbReference>
<accession>A0A9E6ZDX0</accession>
<keyword evidence="16" id="KW-1185">Reference proteome</keyword>
<evidence type="ECO:0000313" key="16">
    <source>
        <dbReference type="Proteomes" id="UP000829401"/>
    </source>
</evidence>
<keyword evidence="10" id="KW-0100">Branched-chain amino acid biosynthesis</keyword>
<evidence type="ECO:0000256" key="12">
    <source>
        <dbReference type="ARBA" id="ARBA00023239"/>
    </source>
</evidence>
<name>T0C9B9_ALIAG</name>
<sequence>MEHQSNLPQLTLDDIKKARTRIAGVIQQTPLDYSATFTQLSDNEIYLKLENLQKTGSFKLRGAYNKITSLTEAERSRGVIAASAGNHAQGVALAARDLGVPCTIVMPEGASLAKIAATQAYGANVVLHGASYDDAYAHAVALRDERGYTYVHAFDDEAIIAGQGTMGLEMLEQLPDADAIVIPMGGGGLAAGIALAVKSLKKDIRVIGVEATAVPSVRESLELGRPTTVTAQATLADGIAVQRPGDLSYALIKQYVDDVVLVEEEEISRAMVLLLERCKIVAEGAAATSVAAAINRKIPSGLGKVICVLSGGNVDVTVLSRIIEHGLIESGRFLRLAVTLLDRPGALKDLLDVLAALRANVLSIRHHRVGTHIHLGQTEVELDLETRDKKHIETLCTALRERGYTPVLRD</sequence>
<proteinExistence type="inferred from homology"/>
<comment type="function">
    <text evidence="13">Catalyzes the anaerobic formation of alpha-ketobutyrate and ammonia from threonine in a two-step reaction. The first step involved a dehydration of threonine and a production of enamine intermediates (aminocrotonate), which tautomerizes to its imine form (iminobutyrate). Both intermediates are unstable and short-lived. The second step is the nonenzymatic hydrolysis of the enamine/imine intermediates to form 2-ketobutyrate and free ammonia. In the low water environment of the cell, the second step is accelerated by RidA.</text>
</comment>
<dbReference type="GO" id="GO:0030170">
    <property type="term" value="F:pyridoxal phosphate binding"/>
    <property type="evidence" value="ECO:0007669"/>
    <property type="project" value="InterPro"/>
</dbReference>
<evidence type="ECO:0000256" key="13">
    <source>
        <dbReference type="ARBA" id="ARBA00025527"/>
    </source>
</evidence>
<dbReference type="KEGG" id="aaco:K1I37_12720"/>
<keyword evidence="12 15" id="KW-0456">Lyase</keyword>
<comment type="pathway">
    <text evidence="3">Amino-acid biosynthesis; L-isoleucine biosynthesis; 2-oxobutanoate from L-threonine: step 1/1.</text>
</comment>
<keyword evidence="10" id="KW-0412">Isoleucine biosynthesis</keyword>
<dbReference type="InterPro" id="IPR050147">
    <property type="entry name" value="Ser/Thr_Dehydratase"/>
</dbReference>
<dbReference type="FunFam" id="3.40.50.1100:FF:000007">
    <property type="entry name" value="L-threonine dehydratase catabolic TdcB"/>
    <property type="match status" value="1"/>
</dbReference>
<gene>
    <name evidence="15" type="primary">ilvA</name>
    <name evidence="15" type="ORF">K1I37_12720</name>
</gene>
<dbReference type="AlphaFoldDB" id="T0C9B9"/>
<dbReference type="InterPro" id="IPR001926">
    <property type="entry name" value="TrpB-like_PALP"/>
</dbReference>
<comment type="pathway">
    <text evidence="4">Amino-acid degradation; L-threonine degradation via propanoate pathway; propanoate from L-threonine: step 1/4.</text>
</comment>
<comment type="cofactor">
    <cofactor evidence="2">
        <name>pyridoxal 5'-phosphate</name>
        <dbReference type="ChEBI" id="CHEBI:597326"/>
    </cofactor>
</comment>
<evidence type="ECO:0000256" key="11">
    <source>
        <dbReference type="ARBA" id="ARBA00022898"/>
    </source>
</evidence>
<dbReference type="EMBL" id="CP080467">
    <property type="protein sequence ID" value="UNO47562.1"/>
    <property type="molecule type" value="Genomic_DNA"/>
</dbReference>
<dbReference type="eggNOG" id="COG1171">
    <property type="taxonomic scope" value="Bacteria"/>
</dbReference>
<dbReference type="GO" id="GO:0003941">
    <property type="term" value="F:L-serine ammonia-lyase activity"/>
    <property type="evidence" value="ECO:0007669"/>
    <property type="project" value="TreeGrafter"/>
</dbReference>
<dbReference type="InterPro" id="IPR045865">
    <property type="entry name" value="ACT-like_dom_sf"/>
</dbReference>
<evidence type="ECO:0000256" key="4">
    <source>
        <dbReference type="ARBA" id="ARBA00004958"/>
    </source>
</evidence>
<evidence type="ECO:0000256" key="3">
    <source>
        <dbReference type="ARBA" id="ARBA00004810"/>
    </source>
</evidence>
<dbReference type="PANTHER" id="PTHR48078:SF6">
    <property type="entry name" value="L-THREONINE DEHYDRATASE CATABOLIC TDCB"/>
    <property type="match status" value="1"/>
</dbReference>
<evidence type="ECO:0000313" key="15">
    <source>
        <dbReference type="EMBL" id="UNO47562.1"/>
    </source>
</evidence>
<comment type="similarity">
    <text evidence="5">Belongs to the serine/threonine dehydratase family.</text>
</comment>
<dbReference type="Proteomes" id="UP000829401">
    <property type="component" value="Chromosome"/>
</dbReference>
<dbReference type="GO" id="GO:0006565">
    <property type="term" value="P:L-serine catabolic process"/>
    <property type="evidence" value="ECO:0007669"/>
    <property type="project" value="TreeGrafter"/>
</dbReference>
<dbReference type="Pfam" id="PF13291">
    <property type="entry name" value="ACT_4"/>
    <property type="match status" value="1"/>
</dbReference>
<evidence type="ECO:0000256" key="6">
    <source>
        <dbReference type="ARBA" id="ARBA00011447"/>
    </source>
</evidence>
<dbReference type="Pfam" id="PF00291">
    <property type="entry name" value="PALP"/>
    <property type="match status" value="1"/>
</dbReference>
<dbReference type="InterPro" id="IPR036052">
    <property type="entry name" value="TrpB-like_PALP_sf"/>
</dbReference>
<dbReference type="InterPro" id="IPR044561">
    <property type="entry name" value="ACT_ThrD-II-like"/>
</dbReference>
<comment type="subunit">
    <text evidence="6">In the native structure, TdcB is in a dimeric form, whereas in the TdcB-AMP complex, it exists in a tetrameric form (dimer of dimers).</text>
</comment>
<keyword evidence="11" id="KW-0663">Pyridoxal phosphate</keyword>
<reference evidence="16" key="1">
    <citation type="journal article" date="2022" name="G3 (Bethesda)">
        <title>Unveiling the complete genome sequence of Alicyclobacillus acidoterrestris DSM 3922T, a taint-producing strain.</title>
        <authorList>
            <person name="Leonardo I.C."/>
            <person name="Barreto Crespo M.T."/>
            <person name="Gaspar F.B."/>
        </authorList>
    </citation>
    <scope>NUCLEOTIDE SEQUENCE [LARGE SCALE GENOMIC DNA]</scope>
    <source>
        <strain evidence="16">DSM 3922</strain>
    </source>
</reference>
<evidence type="ECO:0000256" key="9">
    <source>
        <dbReference type="ARBA" id="ARBA00022533"/>
    </source>
</evidence>
<dbReference type="SUPFAM" id="SSF53686">
    <property type="entry name" value="Tryptophan synthase beta subunit-like PLP-dependent enzymes"/>
    <property type="match status" value="1"/>
</dbReference>
<evidence type="ECO:0000256" key="10">
    <source>
        <dbReference type="ARBA" id="ARBA00022624"/>
    </source>
</evidence>
<keyword evidence="9" id="KW-0021">Allosteric enzyme</keyword>
<evidence type="ECO:0000256" key="5">
    <source>
        <dbReference type="ARBA" id="ARBA00010869"/>
    </source>
</evidence>
<accession>T0C9B9</accession>
<dbReference type="EC" id="4.3.1.19" evidence="7"/>
<dbReference type="InterPro" id="IPR002912">
    <property type="entry name" value="ACT_dom"/>
</dbReference>
<organism evidence="15 16">
    <name type="scientific">Alicyclobacillus acidoterrestris (strain ATCC 49025 / DSM 3922 / CIP 106132 / NCIMB 13137 / GD3B)</name>
    <dbReference type="NCBI Taxonomy" id="1356854"/>
    <lineage>
        <taxon>Bacteria</taxon>
        <taxon>Bacillati</taxon>
        <taxon>Bacillota</taxon>
        <taxon>Bacilli</taxon>
        <taxon>Bacillales</taxon>
        <taxon>Alicyclobacillaceae</taxon>
        <taxon>Alicyclobacillus</taxon>
    </lineage>
</organism>
<dbReference type="InterPro" id="IPR005789">
    <property type="entry name" value="Thr_deHydtase_catblc"/>
</dbReference>
<dbReference type="PANTHER" id="PTHR48078">
    <property type="entry name" value="THREONINE DEHYDRATASE, MITOCHONDRIAL-RELATED"/>
    <property type="match status" value="1"/>
</dbReference>
<dbReference type="CDD" id="cd04886">
    <property type="entry name" value="ACT_ThrD-II-like"/>
    <property type="match status" value="1"/>
</dbReference>
<dbReference type="GO" id="GO:0004794">
    <property type="term" value="F:threonine deaminase activity"/>
    <property type="evidence" value="ECO:0007669"/>
    <property type="project" value="UniProtKB-EC"/>
</dbReference>
<dbReference type="NCBIfam" id="TIGR01127">
    <property type="entry name" value="ilvA_1Cterm"/>
    <property type="match status" value="1"/>
</dbReference>
<comment type="catalytic activity">
    <reaction evidence="1">
        <text>L-threonine = 2-oxobutanoate + NH4(+)</text>
        <dbReference type="Rhea" id="RHEA:22108"/>
        <dbReference type="ChEBI" id="CHEBI:16763"/>
        <dbReference type="ChEBI" id="CHEBI:28938"/>
        <dbReference type="ChEBI" id="CHEBI:57926"/>
        <dbReference type="EC" id="4.3.1.19"/>
    </reaction>
</comment>
<dbReference type="CDD" id="cd01562">
    <property type="entry name" value="Thr-dehyd"/>
    <property type="match status" value="1"/>
</dbReference>
<protein>
    <recommendedName>
        <fullName evidence="8">L-threonine dehydratase catabolic TdcB</fullName>
        <ecNumber evidence="7">4.3.1.19</ecNumber>
    </recommendedName>
    <alternativeName>
        <fullName evidence="14">Threonine deaminase</fullName>
    </alternativeName>
</protein>
<evidence type="ECO:0000256" key="14">
    <source>
        <dbReference type="ARBA" id="ARBA00031427"/>
    </source>
</evidence>
<dbReference type="STRING" id="1356854.N007_04160"/>
<dbReference type="RefSeq" id="WP_021295756.1">
    <property type="nucleotide sequence ID" value="NZ_AURB01000101.1"/>
</dbReference>
<keyword evidence="10" id="KW-0028">Amino-acid biosynthesis</keyword>
<dbReference type="GO" id="GO:0009097">
    <property type="term" value="P:isoleucine biosynthetic process"/>
    <property type="evidence" value="ECO:0007669"/>
    <property type="project" value="UniProtKB-KW"/>
</dbReference>
<dbReference type="GO" id="GO:0006567">
    <property type="term" value="P:L-threonine catabolic process"/>
    <property type="evidence" value="ECO:0007669"/>
    <property type="project" value="InterPro"/>
</dbReference>
<evidence type="ECO:0000256" key="8">
    <source>
        <dbReference type="ARBA" id="ARBA00022248"/>
    </source>
</evidence>
<evidence type="ECO:0000256" key="2">
    <source>
        <dbReference type="ARBA" id="ARBA00001933"/>
    </source>
</evidence>
<evidence type="ECO:0000256" key="1">
    <source>
        <dbReference type="ARBA" id="ARBA00001274"/>
    </source>
</evidence>
<dbReference type="InterPro" id="IPR000634">
    <property type="entry name" value="Ser/Thr_deHydtase_PyrdxlP-BS"/>
</dbReference>
<dbReference type="Gene3D" id="3.40.50.1100">
    <property type="match status" value="2"/>
</dbReference>
<dbReference type="PROSITE" id="PS51671">
    <property type="entry name" value="ACT"/>
    <property type="match status" value="1"/>
</dbReference>
<dbReference type="SUPFAM" id="SSF55021">
    <property type="entry name" value="ACT-like"/>
    <property type="match status" value="1"/>
</dbReference>